<evidence type="ECO:0000313" key="7">
    <source>
        <dbReference type="Proteomes" id="UP000315469"/>
    </source>
</evidence>
<dbReference type="Proteomes" id="UP000315469">
    <property type="component" value="Unassembled WGS sequence"/>
</dbReference>
<feature type="domain" description="Methyl-accepting transducer" evidence="4">
    <location>
        <begin position="273"/>
        <end position="502"/>
    </location>
</feature>
<comment type="similarity">
    <text evidence="1">Belongs to the methyl-accepting chemotaxis (MCP) protein family.</text>
</comment>
<dbReference type="CDD" id="cd19411">
    <property type="entry name" value="MCP2201-like_sensor"/>
    <property type="match status" value="1"/>
</dbReference>
<accession>A0ABY2ZPG8</accession>
<dbReference type="SMART" id="SM00283">
    <property type="entry name" value="MA"/>
    <property type="match status" value="1"/>
</dbReference>
<name>A0ABY2ZPG8_9GAMM</name>
<evidence type="ECO:0000259" key="4">
    <source>
        <dbReference type="PROSITE" id="PS50111"/>
    </source>
</evidence>
<dbReference type="PANTHER" id="PTHR43531:SF5">
    <property type="entry name" value="METHYL-ACCEPTING CHEMOTAXIS PROTEIN III"/>
    <property type="match status" value="1"/>
</dbReference>
<feature type="transmembrane region" description="Helical" evidence="3">
    <location>
        <begin position="20"/>
        <end position="39"/>
    </location>
</feature>
<dbReference type="InterPro" id="IPR024478">
    <property type="entry name" value="HlyB_4HB_MCP"/>
</dbReference>
<evidence type="ECO:0000256" key="1">
    <source>
        <dbReference type="ARBA" id="ARBA00029447"/>
    </source>
</evidence>
<keyword evidence="7" id="KW-1185">Reference proteome</keyword>
<dbReference type="EMBL" id="VHJB01000023">
    <property type="protein sequence ID" value="TPV42986.1"/>
    <property type="molecule type" value="Genomic_DNA"/>
</dbReference>
<dbReference type="Pfam" id="PF00672">
    <property type="entry name" value="HAMP"/>
    <property type="match status" value="1"/>
</dbReference>
<dbReference type="InterPro" id="IPR004089">
    <property type="entry name" value="MCPsignal_dom"/>
</dbReference>
<dbReference type="RefSeq" id="WP_008924621.1">
    <property type="nucleotide sequence ID" value="NZ_CP045721.1"/>
</dbReference>
<dbReference type="GeneID" id="90523420"/>
<comment type="caution">
    <text evidence="6">The sequence shown here is derived from an EMBL/GenBank/DDBJ whole genome shotgun (WGS) entry which is preliminary data.</text>
</comment>
<dbReference type="PANTHER" id="PTHR43531">
    <property type="entry name" value="PROTEIN ICFG"/>
    <property type="match status" value="1"/>
</dbReference>
<dbReference type="SMART" id="SM00304">
    <property type="entry name" value="HAMP"/>
    <property type="match status" value="1"/>
</dbReference>
<dbReference type="Pfam" id="PF12729">
    <property type="entry name" value="4HB_MCP_1"/>
    <property type="match status" value="1"/>
</dbReference>
<dbReference type="InterPro" id="IPR051310">
    <property type="entry name" value="MCP_chemotaxis"/>
</dbReference>
<dbReference type="Pfam" id="PF00015">
    <property type="entry name" value="MCPsignal"/>
    <property type="match status" value="1"/>
</dbReference>
<gene>
    <name evidence="6" type="ORF">FJW02_02360</name>
</gene>
<dbReference type="CDD" id="cd11386">
    <property type="entry name" value="MCP_signal"/>
    <property type="match status" value="1"/>
</dbReference>
<feature type="domain" description="HAMP" evidence="5">
    <location>
        <begin position="216"/>
        <end position="268"/>
    </location>
</feature>
<dbReference type="PROSITE" id="PS50885">
    <property type="entry name" value="HAMP"/>
    <property type="match status" value="1"/>
</dbReference>
<dbReference type="PROSITE" id="PS50111">
    <property type="entry name" value="CHEMOTAXIS_TRANSDUC_2"/>
    <property type="match status" value="1"/>
</dbReference>
<evidence type="ECO:0000256" key="2">
    <source>
        <dbReference type="PROSITE-ProRule" id="PRU00284"/>
    </source>
</evidence>
<evidence type="ECO:0000259" key="5">
    <source>
        <dbReference type="PROSITE" id="PS50885"/>
    </source>
</evidence>
<sequence>MNRVKQVFENLKIRSKLGISYFALISFLLVSVLIGLNALGMARTSITGMINDDYPTISLGNDLIQNINQGVQLQLMLINAEDPVSKVTIEREMLEKTKNISTTFGELRRLADDSDSQRILDDIEVKRREFLSSRQDFLSRLAVNKAEANSFYLNSTVKLQDAYVKQVSNFIGLQEAQMKSSYESFTTRYNSVRKEIIFISLFSILTAITLALFITRSITAPLYDVIARVQRVAEGHLTNSISTQRRDETGLLMNAIGAMQTNLSVMVRQIREGAENIATGAHQILAGTRNLSERTEEQASSVEETAASVEQFTATIAHTRSNTRFASTLSAQAENAVSQNGEMMQAVTVKMNEIEASSRQMAEILTLIDSIAFQTNILALNAAVEAARAGEHGRGFAVVAQEVRSLSQKTATSSSEIKALIEKSSSQTRDGQRMATDANQLMGGMISNVSEMKTILSQIDQAAVEQADGIAQINIAITQIDTTTQQNAALVEESLAASAMLNDQAVIMMRTVSAFRTEDAPSENVQGLSNHKEITYATA</sequence>
<feature type="transmembrane region" description="Helical" evidence="3">
    <location>
        <begin position="196"/>
        <end position="214"/>
    </location>
</feature>
<reference evidence="6 7" key="1">
    <citation type="submission" date="2019-06" db="EMBL/GenBank/DDBJ databases">
        <title>Taxogenomics and systematics of the genus Pantoea.</title>
        <authorList>
            <person name="Tambong J.T."/>
        </authorList>
    </citation>
    <scope>NUCLEOTIDE SEQUENCE [LARGE SCALE GENOMIC DNA]</scope>
    <source>
        <strain evidence="6 7">LMG 24197</strain>
    </source>
</reference>
<dbReference type="SUPFAM" id="SSF58104">
    <property type="entry name" value="Methyl-accepting chemotaxis protein (MCP) signaling domain"/>
    <property type="match status" value="1"/>
</dbReference>
<keyword evidence="3" id="KW-0472">Membrane</keyword>
<evidence type="ECO:0000256" key="3">
    <source>
        <dbReference type="SAM" id="Phobius"/>
    </source>
</evidence>
<proteinExistence type="inferred from homology"/>
<dbReference type="InterPro" id="IPR047347">
    <property type="entry name" value="YvaQ-like_sensor"/>
</dbReference>
<dbReference type="InterPro" id="IPR003660">
    <property type="entry name" value="HAMP_dom"/>
</dbReference>
<keyword evidence="2" id="KW-0807">Transducer</keyword>
<keyword evidence="3" id="KW-0812">Transmembrane</keyword>
<organism evidence="6 7">
    <name type="scientific">Pantoea eucalypti</name>
    <dbReference type="NCBI Taxonomy" id="470933"/>
    <lineage>
        <taxon>Bacteria</taxon>
        <taxon>Pseudomonadati</taxon>
        <taxon>Pseudomonadota</taxon>
        <taxon>Gammaproteobacteria</taxon>
        <taxon>Enterobacterales</taxon>
        <taxon>Erwiniaceae</taxon>
        <taxon>Pantoea</taxon>
    </lineage>
</organism>
<dbReference type="Gene3D" id="1.10.287.950">
    <property type="entry name" value="Methyl-accepting chemotaxis protein"/>
    <property type="match status" value="1"/>
</dbReference>
<protein>
    <submittedName>
        <fullName evidence="6">HAMP domain-containing protein</fullName>
    </submittedName>
</protein>
<keyword evidence="3" id="KW-1133">Transmembrane helix</keyword>
<dbReference type="CDD" id="cd06225">
    <property type="entry name" value="HAMP"/>
    <property type="match status" value="1"/>
</dbReference>
<evidence type="ECO:0000313" key="6">
    <source>
        <dbReference type="EMBL" id="TPV42986.1"/>
    </source>
</evidence>